<keyword evidence="7 8" id="KW-0472">Membrane</keyword>
<dbReference type="Pfam" id="PF01032">
    <property type="entry name" value="FecCD"/>
    <property type="match status" value="1"/>
</dbReference>
<feature type="transmembrane region" description="Helical" evidence="8">
    <location>
        <begin position="159"/>
        <end position="182"/>
    </location>
</feature>
<keyword evidence="6 8" id="KW-1133">Transmembrane helix</keyword>
<evidence type="ECO:0000313" key="10">
    <source>
        <dbReference type="Proteomes" id="UP000218387"/>
    </source>
</evidence>
<dbReference type="RefSeq" id="WP_058694889.1">
    <property type="nucleotide sequence ID" value="NZ_CP029487.1"/>
</dbReference>
<organism evidence="9 10">
    <name type="scientific">Eubacterium maltosivorans</name>
    <dbReference type="NCBI Taxonomy" id="2041044"/>
    <lineage>
        <taxon>Bacteria</taxon>
        <taxon>Bacillati</taxon>
        <taxon>Bacillota</taxon>
        <taxon>Clostridia</taxon>
        <taxon>Eubacteriales</taxon>
        <taxon>Eubacteriaceae</taxon>
        <taxon>Eubacterium</taxon>
    </lineage>
</organism>
<feature type="transmembrane region" description="Helical" evidence="8">
    <location>
        <begin position="14"/>
        <end position="40"/>
    </location>
</feature>
<dbReference type="AlphaFoldDB" id="A0A4P9C3Z2"/>
<feature type="transmembrane region" description="Helical" evidence="8">
    <location>
        <begin position="318"/>
        <end position="336"/>
    </location>
</feature>
<comment type="subcellular location">
    <subcellularLocation>
        <location evidence="1">Cell membrane</location>
        <topology evidence="1">Multi-pass membrane protein</topology>
    </subcellularLocation>
</comment>
<name>A0A4P9C3Z2_EUBML</name>
<gene>
    <name evidence="9" type="ORF">CPZ25_001825</name>
</gene>
<dbReference type="InterPro" id="IPR000522">
    <property type="entry name" value="ABC_transptr_permease_BtuC"/>
</dbReference>
<feature type="transmembrane region" description="Helical" evidence="8">
    <location>
        <begin position="202"/>
        <end position="223"/>
    </location>
</feature>
<dbReference type="Proteomes" id="UP000218387">
    <property type="component" value="Chromosome"/>
</dbReference>
<dbReference type="GO" id="GO:0005886">
    <property type="term" value="C:plasma membrane"/>
    <property type="evidence" value="ECO:0007669"/>
    <property type="project" value="UniProtKB-SubCell"/>
</dbReference>
<evidence type="ECO:0000256" key="5">
    <source>
        <dbReference type="ARBA" id="ARBA00022692"/>
    </source>
</evidence>
<comment type="similarity">
    <text evidence="2">Belongs to the binding-protein-dependent transport system permease family. FecCD subfamily.</text>
</comment>
<evidence type="ECO:0000256" key="1">
    <source>
        <dbReference type="ARBA" id="ARBA00004651"/>
    </source>
</evidence>
<keyword evidence="4" id="KW-1003">Cell membrane</keyword>
<evidence type="ECO:0000256" key="4">
    <source>
        <dbReference type="ARBA" id="ARBA00022475"/>
    </source>
</evidence>
<dbReference type="PANTHER" id="PTHR30472">
    <property type="entry name" value="FERRIC ENTEROBACTIN TRANSPORT SYSTEM PERMEASE PROTEIN"/>
    <property type="match status" value="1"/>
</dbReference>
<dbReference type="EMBL" id="CP029487">
    <property type="protein sequence ID" value="QCT70098.1"/>
    <property type="molecule type" value="Genomic_DNA"/>
</dbReference>
<feature type="transmembrane region" description="Helical" evidence="8">
    <location>
        <begin position="250"/>
        <end position="272"/>
    </location>
</feature>
<evidence type="ECO:0000256" key="2">
    <source>
        <dbReference type="ARBA" id="ARBA00007935"/>
    </source>
</evidence>
<keyword evidence="5 8" id="KW-0812">Transmembrane</keyword>
<proteinExistence type="inferred from homology"/>
<dbReference type="CDD" id="cd06550">
    <property type="entry name" value="TM_ABC_iron-siderophores_like"/>
    <property type="match status" value="1"/>
</dbReference>
<evidence type="ECO:0000256" key="3">
    <source>
        <dbReference type="ARBA" id="ARBA00022448"/>
    </source>
</evidence>
<dbReference type="PANTHER" id="PTHR30472:SF70">
    <property type="entry name" value="MOLYBDATE IMPORT SYSTEM PERMEASE PROTEIN MOLB"/>
    <property type="match status" value="1"/>
</dbReference>
<dbReference type="InterPro" id="IPR037294">
    <property type="entry name" value="ABC_BtuC-like"/>
</dbReference>
<dbReference type="GO" id="GO:0022857">
    <property type="term" value="F:transmembrane transporter activity"/>
    <property type="evidence" value="ECO:0007669"/>
    <property type="project" value="InterPro"/>
</dbReference>
<evidence type="ECO:0000256" key="7">
    <source>
        <dbReference type="ARBA" id="ARBA00023136"/>
    </source>
</evidence>
<keyword evidence="10" id="KW-1185">Reference proteome</keyword>
<evidence type="ECO:0000256" key="8">
    <source>
        <dbReference type="SAM" id="Phobius"/>
    </source>
</evidence>
<dbReference type="GO" id="GO:0033214">
    <property type="term" value="P:siderophore-iron import into cell"/>
    <property type="evidence" value="ECO:0007669"/>
    <property type="project" value="TreeGrafter"/>
</dbReference>
<protein>
    <submittedName>
        <fullName evidence="9">Iron ABC transporter permease</fullName>
    </submittedName>
</protein>
<dbReference type="SUPFAM" id="SSF81345">
    <property type="entry name" value="ABC transporter involved in vitamin B12 uptake, BtuC"/>
    <property type="match status" value="1"/>
</dbReference>
<dbReference type="KEGG" id="emt:CPZ25_001825"/>
<dbReference type="Gene3D" id="1.10.3470.10">
    <property type="entry name" value="ABC transporter involved in vitamin B12 uptake, BtuC"/>
    <property type="match status" value="1"/>
</dbReference>
<reference evidence="9 10" key="1">
    <citation type="submission" date="2018-05" db="EMBL/GenBank/DDBJ databases">
        <title>Genome comparison of Eubacterium sp.</title>
        <authorList>
            <person name="Feng Y."/>
            <person name="Sanchez-Andrea I."/>
            <person name="Stams A.J.M."/>
            <person name="De Vos W.M."/>
        </authorList>
    </citation>
    <scope>NUCLEOTIDE SEQUENCE [LARGE SCALE GENOMIC DNA]</scope>
    <source>
        <strain evidence="9 10">YI</strain>
    </source>
</reference>
<keyword evidence="3" id="KW-0813">Transport</keyword>
<feature type="transmembrane region" description="Helical" evidence="8">
    <location>
        <begin position="76"/>
        <end position="94"/>
    </location>
</feature>
<evidence type="ECO:0000313" key="9">
    <source>
        <dbReference type="EMBL" id="QCT70098.1"/>
    </source>
</evidence>
<accession>A0A4P9C3Z2</accession>
<dbReference type="FunFam" id="1.10.3470.10:FF:000001">
    <property type="entry name" value="Vitamin B12 ABC transporter permease BtuC"/>
    <property type="match status" value="1"/>
</dbReference>
<feature type="transmembrane region" description="Helical" evidence="8">
    <location>
        <begin position="292"/>
        <end position="311"/>
    </location>
</feature>
<sequence length="345" mass="36597">MNTAGLKKKINQKYYAVFAGLILVLVLSGILALCLGRYWIPFLDVVKVILSRVFPISGSWDANTESVVMTLRLPRVAAAVLVGGSLALSGAVYQGVFQNPLVAPDLLGVSSGACIGAALAILFSVGTFGVQVGAFIGGIIAVMITTAIPKVIKNNSNMMLVLAGIIVTGLMNSIMGIIKYIADPETQLAEITYWQMGSIAKVLPNSLLMICPAVLISTVVLMAMRWRINVLSLGETEAKSLGITIKTTRMIVIVCATLLTACSVCICGTIGWVGLVVPHLGRLLVGPDNMKLLPVSFVVGGIFLLVVDTIARTLTSAELPLSILTGLIGAPFYFYLLKKQRMNLS</sequence>
<evidence type="ECO:0000256" key="6">
    <source>
        <dbReference type="ARBA" id="ARBA00022989"/>
    </source>
</evidence>